<dbReference type="GO" id="GO:0016020">
    <property type="term" value="C:membrane"/>
    <property type="evidence" value="ECO:0007669"/>
    <property type="project" value="TreeGrafter"/>
</dbReference>
<dbReference type="GO" id="GO:0008233">
    <property type="term" value="F:peptidase activity"/>
    <property type="evidence" value="ECO:0007669"/>
    <property type="project" value="InterPro"/>
</dbReference>
<organism evidence="4 5">
    <name type="scientific">Flavobacterium aurantiibacter</name>
    <dbReference type="NCBI Taxonomy" id="2023067"/>
    <lineage>
        <taxon>Bacteria</taxon>
        <taxon>Pseudomonadati</taxon>
        <taxon>Bacteroidota</taxon>
        <taxon>Flavobacteriia</taxon>
        <taxon>Flavobacteriales</taxon>
        <taxon>Flavobacteriaceae</taxon>
        <taxon>Flavobacterium</taxon>
    </lineage>
</organism>
<comment type="caution">
    <text evidence="4">The sequence shown here is derived from an EMBL/GenBank/DDBJ whole genome shotgun (WGS) entry which is preliminary data.</text>
</comment>
<dbReference type="Pfam" id="PF00561">
    <property type="entry name" value="Abhydrolase_1"/>
    <property type="match status" value="1"/>
</dbReference>
<dbReference type="AlphaFoldDB" id="A0A255ZPY0"/>
<dbReference type="Gene3D" id="3.40.50.1820">
    <property type="entry name" value="alpha/beta hydrolase"/>
    <property type="match status" value="1"/>
</dbReference>
<sequence>MQKYIHCFYLILFPFLSFSQELYSKSFGKQTDPAVVFLHGGPGYNSANFEVITAEALAQSGFFVVVYDRRGEGRSANVPASFTFEETFSDLSAIIEKYQVKQPTLLGHSFGGIVATLFAARNPQQVKNIVLLGAPVSLQKTFKTIIKSCKSMYQAKNDNVNLQYINALERMDAAGIEYSSYCFYHAMQNNFYSPKQPTSEAQQLYSLFGTDATLKKYASKMSYEAPQGFWKHEKYTTLNLISTIENLLKSGVIVRGIYGKDDGLYSAEQVAQLQQLLGSDQLLYWDSCSHYVFIDQRSRFITALNNWLK</sequence>
<evidence type="ECO:0000256" key="1">
    <source>
        <dbReference type="ARBA" id="ARBA00010088"/>
    </source>
</evidence>
<keyword evidence="5" id="KW-1185">Reference proteome</keyword>
<gene>
    <name evidence="4" type="ORF">CHX27_09745</name>
</gene>
<feature type="domain" description="AB hydrolase-1" evidence="3">
    <location>
        <begin position="33"/>
        <end position="294"/>
    </location>
</feature>
<dbReference type="PRINTS" id="PR00111">
    <property type="entry name" value="ABHYDROLASE"/>
</dbReference>
<dbReference type="PRINTS" id="PR00793">
    <property type="entry name" value="PROAMNOPTASE"/>
</dbReference>
<dbReference type="GO" id="GO:0006508">
    <property type="term" value="P:proteolysis"/>
    <property type="evidence" value="ECO:0007669"/>
    <property type="project" value="InterPro"/>
</dbReference>
<dbReference type="SUPFAM" id="SSF53474">
    <property type="entry name" value="alpha/beta-Hydrolases"/>
    <property type="match status" value="1"/>
</dbReference>
<dbReference type="RefSeq" id="WP_094486590.1">
    <property type="nucleotide sequence ID" value="NZ_NOXX01000202.1"/>
</dbReference>
<name>A0A255ZPY0_9FLAO</name>
<dbReference type="InterPro" id="IPR050266">
    <property type="entry name" value="AB_hydrolase_sf"/>
</dbReference>
<evidence type="ECO:0000256" key="2">
    <source>
        <dbReference type="ARBA" id="ARBA00022801"/>
    </source>
</evidence>
<evidence type="ECO:0000259" key="3">
    <source>
        <dbReference type="Pfam" id="PF00561"/>
    </source>
</evidence>
<dbReference type="InterPro" id="IPR000073">
    <property type="entry name" value="AB_hydrolase_1"/>
</dbReference>
<reference evidence="4 5" key="1">
    <citation type="submission" date="2017-07" db="EMBL/GenBank/DDBJ databases">
        <title>Flavobacterium cyanobacteriorum sp. nov., isolated from cyanobacterial aggregates in a eutrophic lake.</title>
        <authorList>
            <person name="Cai H."/>
        </authorList>
    </citation>
    <scope>NUCLEOTIDE SEQUENCE [LARGE SCALE GENOMIC DNA]</scope>
    <source>
        <strain evidence="4 5">TH167</strain>
    </source>
</reference>
<dbReference type="PANTHER" id="PTHR43798">
    <property type="entry name" value="MONOACYLGLYCEROL LIPASE"/>
    <property type="match status" value="1"/>
</dbReference>
<dbReference type="PANTHER" id="PTHR43798:SF33">
    <property type="entry name" value="HYDROLASE, PUTATIVE (AFU_ORTHOLOGUE AFUA_2G14860)-RELATED"/>
    <property type="match status" value="1"/>
</dbReference>
<evidence type="ECO:0000313" key="5">
    <source>
        <dbReference type="Proteomes" id="UP000216035"/>
    </source>
</evidence>
<dbReference type="EMBL" id="NOXX01000202">
    <property type="protein sequence ID" value="OYQ43516.1"/>
    <property type="molecule type" value="Genomic_DNA"/>
</dbReference>
<proteinExistence type="inferred from homology"/>
<comment type="similarity">
    <text evidence="1">Belongs to the peptidase S33 family.</text>
</comment>
<accession>A0A255ZPY0</accession>
<dbReference type="InterPro" id="IPR002410">
    <property type="entry name" value="Peptidase_S33"/>
</dbReference>
<dbReference type="InterPro" id="IPR029058">
    <property type="entry name" value="AB_hydrolase_fold"/>
</dbReference>
<evidence type="ECO:0000313" key="4">
    <source>
        <dbReference type="EMBL" id="OYQ43516.1"/>
    </source>
</evidence>
<dbReference type="Proteomes" id="UP000216035">
    <property type="component" value="Unassembled WGS sequence"/>
</dbReference>
<dbReference type="OrthoDB" id="9780932at2"/>
<keyword evidence="2 4" id="KW-0378">Hydrolase</keyword>
<protein>
    <submittedName>
        <fullName evidence="4">Alpha/beta hydrolase</fullName>
    </submittedName>
</protein>